<reference evidence="2 3" key="1">
    <citation type="submission" date="2019-07" db="EMBL/GenBank/DDBJ databases">
        <title>Diversity of Bacteria from Kongsfjorden, Arctic.</title>
        <authorList>
            <person name="Yu Y."/>
        </authorList>
    </citation>
    <scope>NUCLEOTIDE SEQUENCE [LARGE SCALE GENOMIC DNA]</scope>
    <source>
        <strain evidence="2 3">SM1923</strain>
    </source>
</reference>
<dbReference type="AlphaFoldDB" id="A0A558HUV1"/>
<dbReference type="Gene3D" id="1.10.150.690">
    <property type="entry name" value="DUF2063"/>
    <property type="match status" value="1"/>
</dbReference>
<dbReference type="Pfam" id="PF09836">
    <property type="entry name" value="DUF2063"/>
    <property type="match status" value="1"/>
</dbReference>
<evidence type="ECO:0000313" key="3">
    <source>
        <dbReference type="Proteomes" id="UP000319941"/>
    </source>
</evidence>
<protein>
    <submittedName>
        <fullName evidence="2">DUF2063 domain-containing protein</fullName>
    </submittedName>
</protein>
<dbReference type="RefSeq" id="WP_144726718.1">
    <property type="nucleotide sequence ID" value="NZ_CAWOWR010000076.1"/>
</dbReference>
<comment type="caution">
    <text evidence="2">The sequence shown here is derived from an EMBL/GenBank/DDBJ whole genome shotgun (WGS) entry which is preliminary data.</text>
</comment>
<feature type="domain" description="Putative DNA-binding" evidence="1">
    <location>
        <begin position="11"/>
        <end position="95"/>
    </location>
</feature>
<dbReference type="InterPro" id="IPR018640">
    <property type="entry name" value="DUF2063"/>
</dbReference>
<dbReference type="STRING" id="553385.GCA_000591415_03162"/>
<keyword evidence="3" id="KW-1185">Reference proteome</keyword>
<name>A0A558HUV1_9GAMM</name>
<organism evidence="2 3">
    <name type="scientific">Cobetia crustatorum</name>
    <dbReference type="NCBI Taxonomy" id="553385"/>
    <lineage>
        <taxon>Bacteria</taxon>
        <taxon>Pseudomonadati</taxon>
        <taxon>Pseudomonadota</taxon>
        <taxon>Gammaproteobacteria</taxon>
        <taxon>Oceanospirillales</taxon>
        <taxon>Halomonadaceae</taxon>
        <taxon>Cobetia</taxon>
    </lineage>
</organism>
<proteinExistence type="predicted"/>
<evidence type="ECO:0000313" key="2">
    <source>
        <dbReference type="EMBL" id="TVU72901.1"/>
    </source>
</evidence>
<dbReference type="EMBL" id="VNFH01000002">
    <property type="protein sequence ID" value="TVU72901.1"/>
    <property type="molecule type" value="Genomic_DNA"/>
</dbReference>
<evidence type="ECO:0000259" key="1">
    <source>
        <dbReference type="Pfam" id="PF09836"/>
    </source>
</evidence>
<sequence>MTSSAQDLSHWQQAFVAALAEPDTHLPGIESGHQQRLDVYRNNVWASLIAALEEAYPVTRQVLGERFFAALAHDHARQHLPDSPLMMDYGHGLADTLQVTLTTLAESGQATRDRLPFYAVDLAQLEVARREAYHAADARALVPTQLSQLAPEEVMALRFASHPAARLLHLEYCVLDIWQRHQQPQATLAGLDINQPQTLLVTRPAFDVQVLPLSVAGARLLEELIAGEALGDAAATLAEHYPEEDLGLLLAPLLSSGVFIALDSEH</sequence>
<dbReference type="Proteomes" id="UP000319941">
    <property type="component" value="Unassembled WGS sequence"/>
</dbReference>
<gene>
    <name evidence="2" type="ORF">FQP86_04400</name>
</gene>
<dbReference type="InterPro" id="IPR044922">
    <property type="entry name" value="DUF2063_N_sf"/>
</dbReference>
<accession>A0A558HUV1</accession>
<dbReference type="OrthoDB" id="4146344at2"/>